<sequence length="426" mass="44561">MTQSLPGRSPARTRTGSGGQDRPVVVVGAGPYGLSVAAHLRAAGVPYRIFGDVMGSWRHAMATGMFLKSTPAATDLSAAEPGGRLADFRRLHGEPELTELTPIPCDVFVRYGQWFQKRYVGDVDPVRVASVDREPSGAGFAVRLDDGREFVAAAVVVATGLNGLAHIPQELSRLAPGAPGPGTPVSHSSHHTDLSRYAGRRVAVVGGGQSALESAALLHEAGAAAQVLVRERTVLWGTPPVLVRPWTQRIARPASPLGTGWALAAVCRAPGGVRRLPAPARLLLFRRALGPSGGWWLRDRVDGTVPVRTACRVTGAEAAGGAVRLEVAESGGGRGTVEVDHVLAATGYRLDLDAVPFLTPAVRDGVACVRGAKSPALSGAFESSVPGLYFTGSMAAPMFGPMMRFVAGTEYAATRIARHAARRTTS</sequence>
<evidence type="ECO:0000256" key="1">
    <source>
        <dbReference type="ARBA" id="ARBA00023002"/>
    </source>
</evidence>
<keyword evidence="5" id="KW-1185">Reference proteome</keyword>
<gene>
    <name evidence="4" type="ORF">P3H78_13035</name>
</gene>
<feature type="region of interest" description="Disordered" evidence="2">
    <location>
        <begin position="1"/>
        <end position="22"/>
    </location>
</feature>
<dbReference type="RefSeq" id="WP_276109091.1">
    <property type="nucleotide sequence ID" value="NZ_JARJBB010000005.1"/>
</dbReference>
<keyword evidence="1" id="KW-0560">Oxidoreductase</keyword>
<name>A0ABT6A6V1_9ACTN</name>
<accession>A0ABT6A6V1</accession>
<proteinExistence type="predicted"/>
<evidence type="ECO:0000313" key="4">
    <source>
        <dbReference type="EMBL" id="MDF3299540.1"/>
    </source>
</evidence>
<dbReference type="InterPro" id="IPR036188">
    <property type="entry name" value="FAD/NAD-bd_sf"/>
</dbReference>
<dbReference type="Gene3D" id="3.50.50.60">
    <property type="entry name" value="FAD/NAD(P)-binding domain"/>
    <property type="match status" value="1"/>
</dbReference>
<evidence type="ECO:0000313" key="5">
    <source>
        <dbReference type="Proteomes" id="UP001221150"/>
    </source>
</evidence>
<dbReference type="PRINTS" id="PR00368">
    <property type="entry name" value="FADPNR"/>
</dbReference>
<dbReference type="SUPFAM" id="SSF51905">
    <property type="entry name" value="FAD/NAD(P)-binding domain"/>
    <property type="match status" value="1"/>
</dbReference>
<evidence type="ECO:0000256" key="2">
    <source>
        <dbReference type="SAM" id="MobiDB-lite"/>
    </source>
</evidence>
<feature type="domain" description="FAD/NAD(P)-binding" evidence="3">
    <location>
        <begin position="24"/>
        <end position="235"/>
    </location>
</feature>
<dbReference type="PRINTS" id="PR00411">
    <property type="entry name" value="PNDRDTASEI"/>
</dbReference>
<reference evidence="4 5" key="1">
    <citation type="submission" date="2023-03" db="EMBL/GenBank/DDBJ databases">
        <title>Draft genome sequence of Streptomyces sp. K1PA1 isolated from peat swamp forest in Thailand.</title>
        <authorList>
            <person name="Klaysubun C."/>
            <person name="Duangmal K."/>
        </authorList>
    </citation>
    <scope>NUCLEOTIDE SEQUENCE [LARGE SCALE GENOMIC DNA]</scope>
    <source>
        <strain evidence="4 5">K1PA1</strain>
    </source>
</reference>
<dbReference type="PANTHER" id="PTHR43539">
    <property type="entry name" value="FLAVIN-BINDING MONOOXYGENASE-LIKE PROTEIN (AFU_ORTHOLOGUE AFUA_4G09220)"/>
    <property type="match status" value="1"/>
</dbReference>
<dbReference type="PANTHER" id="PTHR43539:SF78">
    <property type="entry name" value="FLAVIN-CONTAINING MONOOXYGENASE"/>
    <property type="match status" value="1"/>
</dbReference>
<dbReference type="InterPro" id="IPR050982">
    <property type="entry name" value="Auxin_biosynth/cation_transpt"/>
</dbReference>
<protein>
    <submittedName>
        <fullName evidence="4">NAD(P)-binding domain-containing protein</fullName>
    </submittedName>
</protein>
<evidence type="ECO:0000259" key="3">
    <source>
        <dbReference type="Pfam" id="PF07992"/>
    </source>
</evidence>
<organism evidence="4 5">
    <name type="scientific">Streptomyces tropicalis</name>
    <dbReference type="NCBI Taxonomy" id="3034234"/>
    <lineage>
        <taxon>Bacteria</taxon>
        <taxon>Bacillati</taxon>
        <taxon>Actinomycetota</taxon>
        <taxon>Actinomycetes</taxon>
        <taxon>Kitasatosporales</taxon>
        <taxon>Streptomycetaceae</taxon>
        <taxon>Streptomyces</taxon>
    </lineage>
</organism>
<dbReference type="Pfam" id="PF07992">
    <property type="entry name" value="Pyr_redox_2"/>
    <property type="match status" value="1"/>
</dbReference>
<comment type="caution">
    <text evidence="4">The sequence shown here is derived from an EMBL/GenBank/DDBJ whole genome shotgun (WGS) entry which is preliminary data.</text>
</comment>
<dbReference type="InterPro" id="IPR023753">
    <property type="entry name" value="FAD/NAD-binding_dom"/>
</dbReference>
<dbReference type="EMBL" id="JARJBB010000005">
    <property type="protein sequence ID" value="MDF3299540.1"/>
    <property type="molecule type" value="Genomic_DNA"/>
</dbReference>
<dbReference type="Proteomes" id="UP001221150">
    <property type="component" value="Unassembled WGS sequence"/>
</dbReference>